<dbReference type="Pfam" id="PF07687">
    <property type="entry name" value="M20_dimer"/>
    <property type="match status" value="1"/>
</dbReference>
<evidence type="ECO:0000259" key="1">
    <source>
        <dbReference type="Pfam" id="PF07687"/>
    </source>
</evidence>
<sequence length="406" mass="41358">MTIDDLVATYEDLHRHPELGHQEHRTAGVVADRLRALGYDVTTGVGITGVVGVLERGSGPTVLLRADMDGLPVLERTGLPYASTATTETAAGETVPVMHACGHDVHVTCLLGAAAELAAASDWSGRLLLVFQPNEEGGNGAQSMVDDGLFDRFGTPDVVLGQHVAPMPVGILGVTAGPAFAASDSLRITLHGAGGHGSRPEATVDPIVLGAAVVLRLQTVVSREVAASETAVVTVGSFHAGTASNVIPDRATLDVNIRTTDPRVRAKVLAAIERIVRGEAAAAGAPTEPEIVAISSFPAVVNDAAACARASEAFAAAGRFLVVDPGSVTGSEDVGILADAAGAPCAYWLLGGTDPALFAGATTIDQIRAVIDDLPSNHSPRFAPSARPAIESGVAALVAGARAWLA</sequence>
<dbReference type="Proteomes" id="UP001597229">
    <property type="component" value="Unassembled WGS sequence"/>
</dbReference>
<dbReference type="InterPro" id="IPR002933">
    <property type="entry name" value="Peptidase_M20"/>
</dbReference>
<dbReference type="SUPFAM" id="SSF53187">
    <property type="entry name" value="Zn-dependent exopeptidases"/>
    <property type="match status" value="1"/>
</dbReference>
<dbReference type="Pfam" id="PF01546">
    <property type="entry name" value="Peptidase_M20"/>
    <property type="match status" value="1"/>
</dbReference>
<dbReference type="InterPro" id="IPR017439">
    <property type="entry name" value="Amidohydrolase"/>
</dbReference>
<accession>A0ABW3VXA9</accession>
<name>A0ABW3VXA9_9ACTN</name>
<dbReference type="PANTHER" id="PTHR11014">
    <property type="entry name" value="PEPTIDASE M20 FAMILY MEMBER"/>
    <property type="match status" value="1"/>
</dbReference>
<feature type="domain" description="Peptidase M20 dimerisation" evidence="1">
    <location>
        <begin position="185"/>
        <end position="280"/>
    </location>
</feature>
<keyword evidence="3" id="KW-1185">Reference proteome</keyword>
<protein>
    <submittedName>
        <fullName evidence="2">Amidohydrolase</fullName>
    </submittedName>
</protein>
<organism evidence="2 3">
    <name type="scientific">Nocardioides ginsengisoli</name>
    <dbReference type="NCBI Taxonomy" id="363868"/>
    <lineage>
        <taxon>Bacteria</taxon>
        <taxon>Bacillati</taxon>
        <taxon>Actinomycetota</taxon>
        <taxon>Actinomycetes</taxon>
        <taxon>Propionibacteriales</taxon>
        <taxon>Nocardioidaceae</taxon>
        <taxon>Nocardioides</taxon>
    </lineage>
</organism>
<proteinExistence type="predicted"/>
<dbReference type="NCBIfam" id="TIGR01891">
    <property type="entry name" value="amidohydrolases"/>
    <property type="match status" value="1"/>
</dbReference>
<dbReference type="EMBL" id="JBHTLX010000005">
    <property type="protein sequence ID" value="MFD1247052.1"/>
    <property type="molecule type" value="Genomic_DNA"/>
</dbReference>
<dbReference type="InterPro" id="IPR036264">
    <property type="entry name" value="Bact_exopeptidase_dim_dom"/>
</dbReference>
<dbReference type="RefSeq" id="WP_367917478.1">
    <property type="nucleotide sequence ID" value="NZ_BAABAC010000005.1"/>
</dbReference>
<gene>
    <name evidence="2" type="ORF">ACFQ3F_04570</name>
</gene>
<dbReference type="Gene3D" id="3.40.630.10">
    <property type="entry name" value="Zn peptidases"/>
    <property type="match status" value="1"/>
</dbReference>
<evidence type="ECO:0000313" key="3">
    <source>
        <dbReference type="Proteomes" id="UP001597229"/>
    </source>
</evidence>
<reference evidence="3" key="1">
    <citation type="journal article" date="2019" name="Int. J. Syst. Evol. Microbiol.">
        <title>The Global Catalogue of Microorganisms (GCM) 10K type strain sequencing project: providing services to taxonomists for standard genome sequencing and annotation.</title>
        <authorList>
            <consortium name="The Broad Institute Genomics Platform"/>
            <consortium name="The Broad Institute Genome Sequencing Center for Infectious Disease"/>
            <person name="Wu L."/>
            <person name="Ma J."/>
        </authorList>
    </citation>
    <scope>NUCLEOTIDE SEQUENCE [LARGE SCALE GENOMIC DNA]</scope>
    <source>
        <strain evidence="3">CCUG 52478</strain>
    </source>
</reference>
<dbReference type="PANTHER" id="PTHR11014:SF63">
    <property type="entry name" value="METALLOPEPTIDASE, PUTATIVE (AFU_ORTHOLOGUE AFUA_6G09600)-RELATED"/>
    <property type="match status" value="1"/>
</dbReference>
<comment type="caution">
    <text evidence="2">The sequence shown here is derived from an EMBL/GenBank/DDBJ whole genome shotgun (WGS) entry which is preliminary data.</text>
</comment>
<dbReference type="SUPFAM" id="SSF55031">
    <property type="entry name" value="Bacterial exopeptidase dimerisation domain"/>
    <property type="match status" value="1"/>
</dbReference>
<dbReference type="InterPro" id="IPR011650">
    <property type="entry name" value="Peptidase_M20_dimer"/>
</dbReference>
<dbReference type="PIRSF" id="PIRSF005962">
    <property type="entry name" value="Pept_M20D_amidohydro"/>
    <property type="match status" value="1"/>
</dbReference>
<dbReference type="Gene3D" id="3.30.70.360">
    <property type="match status" value="1"/>
</dbReference>
<evidence type="ECO:0000313" key="2">
    <source>
        <dbReference type="EMBL" id="MFD1247052.1"/>
    </source>
</evidence>